<dbReference type="EMBL" id="VFPS01000001">
    <property type="protein sequence ID" value="TQN00776.1"/>
    <property type="molecule type" value="Genomic_DNA"/>
</dbReference>
<reference evidence="1 2" key="1">
    <citation type="submission" date="2019-06" db="EMBL/GenBank/DDBJ databases">
        <title>Sequencing the genomes of 1000 actinobacteria strains.</title>
        <authorList>
            <person name="Klenk H.-P."/>
        </authorList>
    </citation>
    <scope>NUCLEOTIDE SEQUENCE [LARGE SCALE GENOMIC DNA]</scope>
    <source>
        <strain evidence="1 2">DSM 20427</strain>
    </source>
</reference>
<evidence type="ECO:0000313" key="1">
    <source>
        <dbReference type="EMBL" id="TQN00776.1"/>
    </source>
</evidence>
<name>A0A4Y3UJ47_9MICO</name>
<comment type="caution">
    <text evidence="1">The sequence shown here is derived from an EMBL/GenBank/DDBJ whole genome shotgun (WGS) entry which is preliminary data.</text>
</comment>
<proteinExistence type="predicted"/>
<evidence type="ECO:0000313" key="2">
    <source>
        <dbReference type="Proteomes" id="UP000319804"/>
    </source>
</evidence>
<gene>
    <name evidence="1" type="ORF">FHX68_0896</name>
</gene>
<protein>
    <submittedName>
        <fullName evidence="1">Uncharacterized protein</fullName>
    </submittedName>
</protein>
<dbReference type="AlphaFoldDB" id="A0A4Y3UJ47"/>
<dbReference type="Proteomes" id="UP000319804">
    <property type="component" value="Unassembled WGS sequence"/>
</dbReference>
<organism evidence="1 2">
    <name type="scientific">Microbacterium lacticum</name>
    <dbReference type="NCBI Taxonomy" id="33885"/>
    <lineage>
        <taxon>Bacteria</taxon>
        <taxon>Bacillati</taxon>
        <taxon>Actinomycetota</taxon>
        <taxon>Actinomycetes</taxon>
        <taxon>Micrococcales</taxon>
        <taxon>Microbacteriaceae</taxon>
        <taxon>Microbacterium</taxon>
    </lineage>
</organism>
<sequence length="102" mass="11643">MPASSVTGMLRSLDPSRSRPYRAPWTVDHRDDRHTLVRNDGHEPADFVRAFLVDGSGAHWGQVLPGEEVVVCLTGVRGQSSRVMLAWYRWRTDDEYCWAFVP</sequence>
<accession>A0A4Y3UJ47</accession>
<keyword evidence="2" id="KW-1185">Reference proteome</keyword>